<organism evidence="1 2">
    <name type="scientific">Vararia minispora EC-137</name>
    <dbReference type="NCBI Taxonomy" id="1314806"/>
    <lineage>
        <taxon>Eukaryota</taxon>
        <taxon>Fungi</taxon>
        <taxon>Dikarya</taxon>
        <taxon>Basidiomycota</taxon>
        <taxon>Agaricomycotina</taxon>
        <taxon>Agaricomycetes</taxon>
        <taxon>Russulales</taxon>
        <taxon>Lachnocladiaceae</taxon>
        <taxon>Vararia</taxon>
    </lineage>
</organism>
<reference evidence="1" key="2">
    <citation type="journal article" date="2022" name="New Phytol.">
        <title>Evolutionary transition to the ectomycorrhizal habit in the genomes of a hyperdiverse lineage of mushroom-forming fungi.</title>
        <authorList>
            <person name="Looney B."/>
            <person name="Miyauchi S."/>
            <person name="Morin E."/>
            <person name="Drula E."/>
            <person name="Courty P.E."/>
            <person name="Kohler A."/>
            <person name="Kuo A."/>
            <person name="LaButti K."/>
            <person name="Pangilinan J."/>
            <person name="Lipzen A."/>
            <person name="Riley R."/>
            <person name="Andreopoulos W."/>
            <person name="He G."/>
            <person name="Johnson J."/>
            <person name="Nolan M."/>
            <person name="Tritt A."/>
            <person name="Barry K.W."/>
            <person name="Grigoriev I.V."/>
            <person name="Nagy L.G."/>
            <person name="Hibbett D."/>
            <person name="Henrissat B."/>
            <person name="Matheny P.B."/>
            <person name="Labbe J."/>
            <person name="Martin F.M."/>
        </authorList>
    </citation>
    <scope>NUCLEOTIDE SEQUENCE</scope>
    <source>
        <strain evidence="1">EC-137</strain>
    </source>
</reference>
<keyword evidence="2" id="KW-1185">Reference proteome</keyword>
<protein>
    <submittedName>
        <fullName evidence="1">WD40 repeat-like protein</fullName>
    </submittedName>
</protein>
<feature type="non-terminal residue" evidence="1">
    <location>
        <position position="1"/>
    </location>
</feature>
<comment type="caution">
    <text evidence="1">The sequence shown here is derived from an EMBL/GenBank/DDBJ whole genome shotgun (WGS) entry which is preliminary data.</text>
</comment>
<dbReference type="Proteomes" id="UP000814128">
    <property type="component" value="Unassembled WGS sequence"/>
</dbReference>
<dbReference type="EMBL" id="MU273568">
    <property type="protein sequence ID" value="KAI0031779.1"/>
    <property type="molecule type" value="Genomic_DNA"/>
</dbReference>
<accession>A0ACB8QIZ6</accession>
<reference evidence="1" key="1">
    <citation type="submission" date="2021-02" db="EMBL/GenBank/DDBJ databases">
        <authorList>
            <consortium name="DOE Joint Genome Institute"/>
            <person name="Ahrendt S."/>
            <person name="Looney B.P."/>
            <person name="Miyauchi S."/>
            <person name="Morin E."/>
            <person name="Drula E."/>
            <person name="Courty P.E."/>
            <person name="Chicoki N."/>
            <person name="Fauchery L."/>
            <person name="Kohler A."/>
            <person name="Kuo A."/>
            <person name="Labutti K."/>
            <person name="Pangilinan J."/>
            <person name="Lipzen A."/>
            <person name="Riley R."/>
            <person name="Andreopoulos W."/>
            <person name="He G."/>
            <person name="Johnson J."/>
            <person name="Barry K.W."/>
            <person name="Grigoriev I.V."/>
            <person name="Nagy L."/>
            <person name="Hibbett D."/>
            <person name="Henrissat B."/>
            <person name="Matheny P.B."/>
            <person name="Labbe J."/>
            <person name="Martin F."/>
        </authorList>
    </citation>
    <scope>NUCLEOTIDE SEQUENCE</scope>
    <source>
        <strain evidence="1">EC-137</strain>
    </source>
</reference>
<evidence type="ECO:0000313" key="2">
    <source>
        <dbReference type="Proteomes" id="UP000814128"/>
    </source>
</evidence>
<evidence type="ECO:0000313" key="1">
    <source>
        <dbReference type="EMBL" id="KAI0031779.1"/>
    </source>
</evidence>
<sequence length="1337" mass="145908">IHPYAKMAVSIFTSLAKLVLAQDKRDKALKDLLNVITAVYAFANQYKNVEDLDEDRRKLLRDLSLQTVECAYFIRDQARIKSFSQRVGKSVLLGSQIDEQIAGYKVTFLDLRRQLTEHGVLEIELRVFKSLSEIGDTIEYHNLAHVRGAGLNSAKACLPGTRLRILDDLSTWINDPDGARVRFLVGVAGTGKSSIAHSLGSRFHTLRRLGCFFAFDRNFQGDRYPESVLSTIAHELAGWNASFKHALALALRENGTLSHTVDITAQWDGLLINPAKRVQFIGPVLIVVDAFDESSPINLSSRSRLLHHLMYDAKALPSNFRVLVTSRPEDDVRRALRTKLPLVDSVYLSPEDGEATSDIEIYVRHALRPQDPEDEPLDNARLCQIVQKAEGLFQWASTACRVILENPAGSSLRRRFDRRISSVIQGGSSLDGLYSSVLGTIFPTDDSEVMSRFQSVMAQILCSSQPLSMDALQSIRASASFGEKDDVTLVVRYMGALLSGVNDPASPIRPLHTSFRDFLTTSNRSHVWHVSPEDGHSVMSLGLVINMNKELRFNICDLETSYLRNSDIPGIQRRISSPVLSYAAGYLKDHLPPQSSGSPLNTSALPASLYELLCEKLLFWIELLSILGFIRTAPSVLRGAFMLLSASEQGGARKILLDAMRFVRRFAYPISQSAPHIYISALPFAPPMSITHAFLSSKYPCTPKTNGIAFNWSRTQAVIAANHSVYAVACSPDNRHIASGARDSSVRIWDADTGEAVGNPFLGHTSLVWSVAYSPDGSFIISGADDGSVCIWDARTSETVCEPIHGHSKGVYTVSFSPDNKHALSASSDCTLRIWDSKSGKPIGEPIRHSSPVWAAAYSLDGTLVVSGSVDGRIHFWDVTTRKSTKEPLRGHSAAVTSVAFSPDGSRIASSSYDLTVRIWDVVTGAALYGPLCGHSSRVRSVAYSPDGRHVASSSFDSTICVWDAETGKPTCEPFQGHSGTVYSVTYSPDGRHIISGSFDGTVRIWDTTDVDGAEWEPSDNQAAVNSVAYSPDGHHIVSGHSDGTVRIWNPETGDAVGEPLSDHSAAVLSVAYSIDGRHILSGSSDKSARIWSMDTKRAIGSPLRGHPNSLYSVNYSPDGLRIVTGSADSTIRIWDASTGQPIGTPLLGHSDKVFSVAYSPDGLYIASGSKDSTMRIWDASTETPTSVEPIRGHTDAITAIAYSPDSRRIVSGSWDKTVRIWDAIAGKAVSEPFRGHSEAVLSVAYSPDGRYIVSSSNDMSVRIWDADTGDAVGEPLRGQFGDVKSVEYSQDGRVIVSGSDDGTIRIWDVDHGKESSKVRSIEPCICLPKVCYDNPY</sequence>
<gene>
    <name evidence="1" type="ORF">K488DRAFT_51396</name>
</gene>
<name>A0ACB8QIZ6_9AGAM</name>
<proteinExistence type="predicted"/>